<name>A0A517QHW2_9PLAN</name>
<evidence type="ECO:0000313" key="4">
    <source>
        <dbReference type="Proteomes" id="UP000315724"/>
    </source>
</evidence>
<keyword evidence="1" id="KW-0472">Membrane</keyword>
<feature type="transmembrane region" description="Helical" evidence="1">
    <location>
        <begin position="38"/>
        <end position="66"/>
    </location>
</feature>
<accession>A0A517QHW2</accession>
<feature type="domain" description="Putative Flp pilus-assembly TadG-like N-terminal" evidence="2">
    <location>
        <begin position="38"/>
        <end position="84"/>
    </location>
</feature>
<dbReference type="AlphaFoldDB" id="A0A517QHW2"/>
<dbReference type="Proteomes" id="UP000315724">
    <property type="component" value="Chromosome"/>
</dbReference>
<dbReference type="EMBL" id="CP036267">
    <property type="protein sequence ID" value="QDT31208.1"/>
    <property type="molecule type" value="Genomic_DNA"/>
</dbReference>
<protein>
    <submittedName>
        <fullName evidence="3">von Willebrand factor type A domain protein</fullName>
    </submittedName>
</protein>
<keyword evidence="1" id="KW-0812">Transmembrane</keyword>
<reference evidence="3 4" key="1">
    <citation type="submission" date="2019-02" db="EMBL/GenBank/DDBJ databases">
        <title>Deep-cultivation of Planctomycetes and their phenomic and genomic characterization uncovers novel biology.</title>
        <authorList>
            <person name="Wiegand S."/>
            <person name="Jogler M."/>
            <person name="Boedeker C."/>
            <person name="Pinto D."/>
            <person name="Vollmers J."/>
            <person name="Rivas-Marin E."/>
            <person name="Kohn T."/>
            <person name="Peeters S.H."/>
            <person name="Heuer A."/>
            <person name="Rast P."/>
            <person name="Oberbeckmann S."/>
            <person name="Bunk B."/>
            <person name="Jeske O."/>
            <person name="Meyerdierks A."/>
            <person name="Storesund J.E."/>
            <person name="Kallscheuer N."/>
            <person name="Luecker S."/>
            <person name="Lage O.M."/>
            <person name="Pohl T."/>
            <person name="Merkel B.J."/>
            <person name="Hornburger P."/>
            <person name="Mueller R.-W."/>
            <person name="Bruemmer F."/>
            <person name="Labrenz M."/>
            <person name="Spormann A.M."/>
            <person name="Op den Camp H."/>
            <person name="Overmann J."/>
            <person name="Amann R."/>
            <person name="Jetten M.S.M."/>
            <person name="Mascher T."/>
            <person name="Medema M.H."/>
            <person name="Devos D.P."/>
            <person name="Kaster A.-K."/>
            <person name="Ovreas L."/>
            <person name="Rohde M."/>
            <person name="Galperin M.Y."/>
            <person name="Jogler C."/>
        </authorList>
    </citation>
    <scope>NUCLEOTIDE SEQUENCE [LARGE SCALE GENOMIC DNA]</scope>
    <source>
        <strain evidence="3 4">Mal48</strain>
    </source>
</reference>
<evidence type="ECO:0000256" key="1">
    <source>
        <dbReference type="SAM" id="Phobius"/>
    </source>
</evidence>
<evidence type="ECO:0000313" key="3">
    <source>
        <dbReference type="EMBL" id="QDT31208.1"/>
    </source>
</evidence>
<gene>
    <name evidence="3" type="ORF">Mal48_04400</name>
</gene>
<dbReference type="InterPro" id="IPR036465">
    <property type="entry name" value="vWFA_dom_sf"/>
</dbReference>
<dbReference type="SUPFAM" id="SSF53300">
    <property type="entry name" value="vWA-like"/>
    <property type="match status" value="1"/>
</dbReference>
<dbReference type="CDD" id="cd00198">
    <property type="entry name" value="vWFA"/>
    <property type="match status" value="1"/>
</dbReference>
<dbReference type="InterPro" id="IPR028087">
    <property type="entry name" value="Tad_N"/>
</dbReference>
<dbReference type="OrthoDB" id="226477at2"/>
<dbReference type="Gene3D" id="3.40.50.410">
    <property type="entry name" value="von Willebrand factor, type A domain"/>
    <property type="match status" value="1"/>
</dbReference>
<dbReference type="KEGG" id="tpol:Mal48_04400"/>
<organism evidence="3 4">
    <name type="scientific">Thalassoglobus polymorphus</name>
    <dbReference type="NCBI Taxonomy" id="2527994"/>
    <lineage>
        <taxon>Bacteria</taxon>
        <taxon>Pseudomonadati</taxon>
        <taxon>Planctomycetota</taxon>
        <taxon>Planctomycetia</taxon>
        <taxon>Planctomycetales</taxon>
        <taxon>Planctomycetaceae</taxon>
        <taxon>Thalassoglobus</taxon>
    </lineage>
</organism>
<keyword evidence="1" id="KW-1133">Transmembrane helix</keyword>
<dbReference type="RefSeq" id="WP_145195617.1">
    <property type="nucleotide sequence ID" value="NZ_CP036267.1"/>
</dbReference>
<evidence type="ECO:0000259" key="2">
    <source>
        <dbReference type="Pfam" id="PF13400"/>
    </source>
</evidence>
<proteinExistence type="predicted"/>
<keyword evidence="4" id="KW-1185">Reference proteome</keyword>
<dbReference type="Pfam" id="PF13400">
    <property type="entry name" value="Tad"/>
    <property type="match status" value="1"/>
</dbReference>
<sequence>MKSPQWWLRAHPLRAVVHRARFLRTASRKEDDPPPRRGAFIVLTAFCLVACFAFVSLAIDIGYLVLTKTQLQNAVDSAAIAAAQEITEAIKTAPEDVENITLYAEEAAREVARQIAELNETYINKEVDVIFGARMLNEETGQYEVNWGVHPSNVVKVVARRNNEDSTAPDGKLALFFAGVTGDKYAKLQAEAIAYVEARDIVVVHDFSRSMNFDSYFNDEAAAHLSKSQIESNLGLVWSDLGISLGNMAFSPQYLSLGRTSNGTTTGVTFKYDDCTVTTSSTLRKVKIRYTDGGERTFNDLSGQTANLDGSKDIATVWITSEGPPGDFVVSNSGIDVTFPNDRLSATTNSPDPIRELYVGFTDDTDDYISFGNGGPLTYEYTSTKTIDYVYVEVLDGRSFWYYFDAPDGENPNVVERYDDTNAAVKEAFGLTGSYPYPGGSWDSFINHCRNGSELAANGYREMYGGLTWTDYTLRHQSGHWETPDLWKTRHYPFHAIKEGHFLFCNFLDKLGFGDQLGMVSYDTNHRREDYLNDPDPEIPIVDIRHDPITHNYPALKDLMAYRQAAHYSYATNMGGGLKDAISLLDDAKRDGARPTILLMTDGNTNTIDSGEDTSLPSGWNWDEMLDYDGDGNADYSTSSSQKRYVLRLAYQAVESDYTIHTMAVGIDADRDLMRAIAHIGKGHFIDIPGGVSVNDMTADVEAAFHKIASFVPSAKLMYVEE</sequence>